<keyword evidence="2" id="KW-1185">Reference proteome</keyword>
<dbReference type="EMBL" id="JAPDDS010000004">
    <property type="protein sequence ID" value="MCW1885030.1"/>
    <property type="molecule type" value="Genomic_DNA"/>
</dbReference>
<proteinExistence type="predicted"/>
<accession>A0ABT3FN75</accession>
<evidence type="ECO:0008006" key="3">
    <source>
        <dbReference type="Google" id="ProtNLM"/>
    </source>
</evidence>
<reference evidence="1 2" key="1">
    <citation type="submission" date="2022-10" db="EMBL/GenBank/DDBJ databases">
        <title>Luteolibacter flavescens strain MCCC 1K03193, whole genome shotgun sequencing project.</title>
        <authorList>
            <person name="Zhao G."/>
            <person name="Shen L."/>
        </authorList>
    </citation>
    <scope>NUCLEOTIDE SEQUENCE [LARGE SCALE GENOMIC DNA]</scope>
    <source>
        <strain evidence="1 2">MCCC 1K03193</strain>
    </source>
</reference>
<name>A0ABT3FN75_9BACT</name>
<comment type="caution">
    <text evidence="1">The sequence shown here is derived from an EMBL/GenBank/DDBJ whole genome shotgun (WGS) entry which is preliminary data.</text>
</comment>
<dbReference type="PROSITE" id="PS51257">
    <property type="entry name" value="PROKAR_LIPOPROTEIN"/>
    <property type="match status" value="1"/>
</dbReference>
<protein>
    <recommendedName>
        <fullName evidence="3">TPM domain-containing protein</fullName>
    </recommendedName>
</protein>
<evidence type="ECO:0000313" key="2">
    <source>
        <dbReference type="Proteomes" id="UP001207930"/>
    </source>
</evidence>
<dbReference type="Proteomes" id="UP001207930">
    <property type="component" value="Unassembled WGS sequence"/>
</dbReference>
<sequence>MKFTRRSAYLGVAGLLMVLACFLALSRGSSDRDFPVEGATSPDTSKPLVSIQDQALPSKSDRARPADTGDRWMSHARRFIRGSSINDSLSALREMEDVMAVAKSELRGKDLLAFLVAVDSSCPDHFKDRFYSEGIEGILARKVDRDGVVAFVSAIEIPVILSEAMGRSAAEAGLESIKGRMMDAFSDQLNAPMFLAGYQGTILKRDPEAAVDGIVSYFSATDDRIVLVPFLKYVHSADDLRLLEEEFANSDAEYREFALEKILEKGGAGYKRAHWNESIMRKLESQGKGAGD</sequence>
<evidence type="ECO:0000313" key="1">
    <source>
        <dbReference type="EMBL" id="MCW1885030.1"/>
    </source>
</evidence>
<dbReference type="RefSeq" id="WP_264500988.1">
    <property type="nucleotide sequence ID" value="NZ_JAPDDS010000004.1"/>
</dbReference>
<gene>
    <name evidence="1" type="ORF">OKA04_09850</name>
</gene>
<organism evidence="1 2">
    <name type="scientific">Luteolibacter flavescens</name>
    <dbReference type="NCBI Taxonomy" id="1859460"/>
    <lineage>
        <taxon>Bacteria</taxon>
        <taxon>Pseudomonadati</taxon>
        <taxon>Verrucomicrobiota</taxon>
        <taxon>Verrucomicrobiia</taxon>
        <taxon>Verrucomicrobiales</taxon>
        <taxon>Verrucomicrobiaceae</taxon>
        <taxon>Luteolibacter</taxon>
    </lineage>
</organism>